<protein>
    <submittedName>
        <fullName evidence="1">Uncharacterized protein</fullName>
    </submittedName>
</protein>
<keyword evidence="2" id="KW-1185">Reference proteome</keyword>
<name>A0A3M9XXH8_9PEZI</name>
<reference evidence="1 2" key="1">
    <citation type="submission" date="2018-10" db="EMBL/GenBank/DDBJ databases">
        <title>Genome sequence of Verticillium nonalfalfae VnAa140.</title>
        <authorList>
            <person name="Stajich J.E."/>
            <person name="Kasson M.T."/>
        </authorList>
    </citation>
    <scope>NUCLEOTIDE SEQUENCE [LARGE SCALE GENOMIC DNA]</scope>
    <source>
        <strain evidence="1 2">VnAa140</strain>
    </source>
</reference>
<dbReference type="GeneID" id="39607566"/>
<gene>
    <name evidence="1" type="ORF">D7B24_003877</name>
</gene>
<evidence type="ECO:0000313" key="2">
    <source>
        <dbReference type="Proteomes" id="UP000267145"/>
    </source>
</evidence>
<evidence type="ECO:0000313" key="1">
    <source>
        <dbReference type="EMBL" id="RNJ52326.1"/>
    </source>
</evidence>
<dbReference type="RefSeq" id="XP_028490484.1">
    <property type="nucleotide sequence ID" value="XM_028638063.1"/>
</dbReference>
<comment type="caution">
    <text evidence="1">The sequence shown here is derived from an EMBL/GenBank/DDBJ whole genome shotgun (WGS) entry which is preliminary data.</text>
</comment>
<dbReference type="AlphaFoldDB" id="A0A3M9XXH8"/>
<dbReference type="Proteomes" id="UP000267145">
    <property type="component" value="Unassembled WGS sequence"/>
</dbReference>
<organism evidence="1 2">
    <name type="scientific">Verticillium nonalfalfae</name>
    <dbReference type="NCBI Taxonomy" id="1051616"/>
    <lineage>
        <taxon>Eukaryota</taxon>
        <taxon>Fungi</taxon>
        <taxon>Dikarya</taxon>
        <taxon>Ascomycota</taxon>
        <taxon>Pezizomycotina</taxon>
        <taxon>Sordariomycetes</taxon>
        <taxon>Hypocreomycetidae</taxon>
        <taxon>Glomerellales</taxon>
        <taxon>Plectosphaerellaceae</taxon>
        <taxon>Verticillium</taxon>
    </lineage>
</organism>
<dbReference type="EMBL" id="RBVV01000215">
    <property type="protein sequence ID" value="RNJ52326.1"/>
    <property type="molecule type" value="Genomic_DNA"/>
</dbReference>
<proteinExistence type="predicted"/>
<accession>A0A3M9XXH8</accession>
<sequence length="69" mass="7291">MCLSLGQTGLSSLTVPATFFIAMAPTPTPLRQPERVTKERIVRAENASANGFDTLGHYAGVVVAANVVF</sequence>